<dbReference type="PROSITE" id="PS50931">
    <property type="entry name" value="HTH_LYSR"/>
    <property type="match status" value="1"/>
</dbReference>
<dbReference type="Gene3D" id="3.40.190.10">
    <property type="entry name" value="Periplasmic binding protein-like II"/>
    <property type="match status" value="2"/>
</dbReference>
<dbReference type="SUPFAM" id="SSF46785">
    <property type="entry name" value="Winged helix' DNA-binding domain"/>
    <property type="match status" value="1"/>
</dbReference>
<keyword evidence="7" id="KW-1185">Reference proteome</keyword>
<reference evidence="6" key="1">
    <citation type="submission" date="2022-12" db="EMBL/GenBank/DDBJ databases">
        <title>Marinomonas 15G1-11 sp. nov, isolated from marine algae.</title>
        <authorList>
            <person name="Butt M."/>
            <person name="Choi D.G."/>
            <person name="Kim J.M."/>
            <person name="Lee J.K."/>
            <person name="Baek J.H."/>
            <person name="Jeon C.O."/>
        </authorList>
    </citation>
    <scope>NUCLEOTIDE SEQUENCE</scope>
    <source>
        <strain evidence="6">15G1-11</strain>
    </source>
</reference>
<protein>
    <submittedName>
        <fullName evidence="6">LysR family transcriptional regulator</fullName>
    </submittedName>
</protein>
<feature type="domain" description="HTH lysR-type" evidence="5">
    <location>
        <begin position="5"/>
        <end position="62"/>
    </location>
</feature>
<keyword evidence="3" id="KW-0238">DNA-binding</keyword>
<dbReference type="PANTHER" id="PTHR30537:SF58">
    <property type="entry name" value="HTH-TYPE TRANSCRIPTIONAL REGULATOR PERR"/>
    <property type="match status" value="1"/>
</dbReference>
<keyword evidence="4" id="KW-0804">Transcription</keyword>
<dbReference type="PRINTS" id="PR00039">
    <property type="entry name" value="HTHLYSR"/>
</dbReference>
<dbReference type="InterPro" id="IPR036390">
    <property type="entry name" value="WH_DNA-bd_sf"/>
</dbReference>
<proteinExistence type="inferred from homology"/>
<evidence type="ECO:0000256" key="4">
    <source>
        <dbReference type="ARBA" id="ARBA00023163"/>
    </source>
</evidence>
<comment type="similarity">
    <text evidence="1">Belongs to the LysR transcriptional regulatory family.</text>
</comment>
<evidence type="ECO:0000256" key="3">
    <source>
        <dbReference type="ARBA" id="ARBA00023125"/>
    </source>
</evidence>
<evidence type="ECO:0000313" key="6">
    <source>
        <dbReference type="EMBL" id="MCZ2721617.1"/>
    </source>
</evidence>
<name>A0ABT4JT95_9GAMM</name>
<evidence type="ECO:0000256" key="2">
    <source>
        <dbReference type="ARBA" id="ARBA00023015"/>
    </source>
</evidence>
<keyword evidence="2" id="KW-0805">Transcription regulation</keyword>
<evidence type="ECO:0000313" key="7">
    <source>
        <dbReference type="Proteomes" id="UP001149719"/>
    </source>
</evidence>
<sequence length="291" mass="33077">MKSLPSLNALRAFQYAGNFLSFTLAAKELNVTQGAVSRQIKHLEDFLGVALFVRQHQQLKLTSSGERLLTKLDTGFNLISDAVAELKAPNQRQKLYILSAPTFSTRWLVPKLPVFKNQFSQLTLCIHNHQESEFLYDAEIRFGNGPKPRYSSELLQLENHIAVCAPDLLIRAQSLENEIDSLLHITHKGRRLPTWKNWLNAAELNLNIEEDSNQGMEFNTLDQVITATKNGAGFAIIDKNMIFNELSDGSLMKFHSLEYEGEYGYWLDIHPDKKGLSKVLHFSQFLNLVNC</sequence>
<dbReference type="Proteomes" id="UP001149719">
    <property type="component" value="Unassembled WGS sequence"/>
</dbReference>
<dbReference type="InterPro" id="IPR000847">
    <property type="entry name" value="LysR_HTH_N"/>
</dbReference>
<dbReference type="Gene3D" id="1.10.10.10">
    <property type="entry name" value="Winged helix-like DNA-binding domain superfamily/Winged helix DNA-binding domain"/>
    <property type="match status" value="1"/>
</dbReference>
<dbReference type="SUPFAM" id="SSF53850">
    <property type="entry name" value="Periplasmic binding protein-like II"/>
    <property type="match status" value="1"/>
</dbReference>
<dbReference type="InterPro" id="IPR005119">
    <property type="entry name" value="LysR_subst-bd"/>
</dbReference>
<dbReference type="RefSeq" id="WP_269124535.1">
    <property type="nucleotide sequence ID" value="NZ_JAPUBN010000013.1"/>
</dbReference>
<dbReference type="Pfam" id="PF00126">
    <property type="entry name" value="HTH_1"/>
    <property type="match status" value="1"/>
</dbReference>
<dbReference type="Pfam" id="PF03466">
    <property type="entry name" value="LysR_substrate"/>
    <property type="match status" value="1"/>
</dbReference>
<organism evidence="6 7">
    <name type="scientific">Marinomonas phaeophyticola</name>
    <dbReference type="NCBI Taxonomy" id="3004091"/>
    <lineage>
        <taxon>Bacteria</taxon>
        <taxon>Pseudomonadati</taxon>
        <taxon>Pseudomonadota</taxon>
        <taxon>Gammaproteobacteria</taxon>
        <taxon>Oceanospirillales</taxon>
        <taxon>Oceanospirillaceae</taxon>
        <taxon>Marinomonas</taxon>
    </lineage>
</organism>
<evidence type="ECO:0000259" key="5">
    <source>
        <dbReference type="PROSITE" id="PS50931"/>
    </source>
</evidence>
<dbReference type="EMBL" id="JAPUBN010000013">
    <property type="protein sequence ID" value="MCZ2721617.1"/>
    <property type="molecule type" value="Genomic_DNA"/>
</dbReference>
<comment type="caution">
    <text evidence="6">The sequence shown here is derived from an EMBL/GenBank/DDBJ whole genome shotgun (WGS) entry which is preliminary data.</text>
</comment>
<dbReference type="InterPro" id="IPR036388">
    <property type="entry name" value="WH-like_DNA-bd_sf"/>
</dbReference>
<evidence type="ECO:0000256" key="1">
    <source>
        <dbReference type="ARBA" id="ARBA00009437"/>
    </source>
</evidence>
<gene>
    <name evidence="6" type="ORF">O1D97_08100</name>
</gene>
<dbReference type="PANTHER" id="PTHR30537">
    <property type="entry name" value="HTH-TYPE TRANSCRIPTIONAL REGULATOR"/>
    <property type="match status" value="1"/>
</dbReference>
<dbReference type="InterPro" id="IPR058163">
    <property type="entry name" value="LysR-type_TF_proteobact-type"/>
</dbReference>
<accession>A0ABT4JT95</accession>